<protein>
    <recommendedName>
        <fullName evidence="3">Chitin-binding type-4 domain-containing protein</fullName>
    </recommendedName>
</protein>
<name>A0A397VBN2_9GLOM</name>
<dbReference type="AlphaFoldDB" id="A0A397VBN2"/>
<proteinExistence type="predicted"/>
<evidence type="ECO:0000313" key="2">
    <source>
        <dbReference type="Proteomes" id="UP000266673"/>
    </source>
</evidence>
<evidence type="ECO:0008006" key="3">
    <source>
        <dbReference type="Google" id="ProtNLM"/>
    </source>
</evidence>
<dbReference type="Proteomes" id="UP000266673">
    <property type="component" value="Unassembled WGS sequence"/>
</dbReference>
<gene>
    <name evidence="1" type="ORF">C2G38_2245343</name>
</gene>
<comment type="caution">
    <text evidence="1">The sequence shown here is derived from an EMBL/GenBank/DDBJ whole genome shotgun (WGS) entry which is preliminary data.</text>
</comment>
<organism evidence="1 2">
    <name type="scientific">Gigaspora rosea</name>
    <dbReference type="NCBI Taxonomy" id="44941"/>
    <lineage>
        <taxon>Eukaryota</taxon>
        <taxon>Fungi</taxon>
        <taxon>Fungi incertae sedis</taxon>
        <taxon>Mucoromycota</taxon>
        <taxon>Glomeromycotina</taxon>
        <taxon>Glomeromycetes</taxon>
        <taxon>Diversisporales</taxon>
        <taxon>Gigasporaceae</taxon>
        <taxon>Gigaspora</taxon>
    </lineage>
</organism>
<evidence type="ECO:0000313" key="1">
    <source>
        <dbReference type="EMBL" id="RIB19118.1"/>
    </source>
</evidence>
<dbReference type="EMBL" id="QKWP01000494">
    <property type="protein sequence ID" value="RIB19118.1"/>
    <property type="molecule type" value="Genomic_DNA"/>
</dbReference>
<reference evidence="1 2" key="1">
    <citation type="submission" date="2018-06" db="EMBL/GenBank/DDBJ databases">
        <title>Comparative genomics reveals the genomic features of Rhizophagus irregularis, R. cerebriforme, R. diaphanum and Gigaspora rosea, and their symbiotic lifestyle signature.</title>
        <authorList>
            <person name="Morin E."/>
            <person name="San Clemente H."/>
            <person name="Chen E.C.H."/>
            <person name="De La Providencia I."/>
            <person name="Hainaut M."/>
            <person name="Kuo A."/>
            <person name="Kohler A."/>
            <person name="Murat C."/>
            <person name="Tang N."/>
            <person name="Roy S."/>
            <person name="Loubradou J."/>
            <person name="Henrissat B."/>
            <person name="Grigoriev I.V."/>
            <person name="Corradi N."/>
            <person name="Roux C."/>
            <person name="Martin F.M."/>
        </authorList>
    </citation>
    <scope>NUCLEOTIDE SEQUENCE [LARGE SCALE GENOMIC DNA]</scope>
    <source>
        <strain evidence="1 2">DAOM 194757</strain>
    </source>
</reference>
<sequence>MHIKKTHGCHPSGSGCEDRSNYFCGARVVYANLLPNSKINITVESPNYHNNLGISAIGHFTVHTDDNKEGHGASDTLIYDPIFVNGCTCHGCENIPLQYNFLWNLNLEPPPKGTWFDVWISIYWNCYKDGLSKARPCNSEDVHYRTYVK</sequence>
<dbReference type="PROSITE" id="PS51257">
    <property type="entry name" value="PROKAR_LIPOPROTEIN"/>
    <property type="match status" value="1"/>
</dbReference>
<accession>A0A397VBN2</accession>
<keyword evidence="2" id="KW-1185">Reference proteome</keyword>
<dbReference type="OrthoDB" id="2312876at2759"/>